<evidence type="ECO:0000259" key="9">
    <source>
        <dbReference type="Pfam" id="PF00586"/>
    </source>
</evidence>
<dbReference type="GO" id="GO:0005737">
    <property type="term" value="C:cytoplasm"/>
    <property type="evidence" value="ECO:0007669"/>
    <property type="project" value="UniProtKB-SubCell"/>
</dbReference>
<dbReference type="GO" id="GO:0004642">
    <property type="term" value="F:phosphoribosylformylglycinamidine synthase activity"/>
    <property type="evidence" value="ECO:0007669"/>
    <property type="project" value="UniProtKB-UniRule"/>
</dbReference>
<dbReference type="Gene3D" id="3.90.650.10">
    <property type="entry name" value="PurM-like C-terminal domain"/>
    <property type="match status" value="2"/>
</dbReference>
<feature type="binding site" evidence="8">
    <location>
        <position position="306"/>
    </location>
    <ligand>
        <name>ATP</name>
        <dbReference type="ChEBI" id="CHEBI:30616"/>
    </ligand>
</feature>
<proteinExistence type="inferred from homology"/>
<feature type="binding site" evidence="8">
    <location>
        <position position="308"/>
    </location>
    <ligand>
        <name>Mg(2+)</name>
        <dbReference type="ChEBI" id="CHEBI:18420"/>
        <label>1</label>
    </ligand>
</feature>
<evidence type="ECO:0000313" key="13">
    <source>
        <dbReference type="Proteomes" id="UP000177112"/>
    </source>
</evidence>
<feature type="binding site" evidence="8">
    <location>
        <begin position="555"/>
        <end position="557"/>
    </location>
    <ligand>
        <name>substrate</name>
    </ligand>
</feature>
<dbReference type="Pfam" id="PF02769">
    <property type="entry name" value="AIRS_C"/>
    <property type="match status" value="2"/>
</dbReference>
<feature type="domain" description="PurM-like N-terminal" evidence="9">
    <location>
        <begin position="694"/>
        <end position="793"/>
    </location>
</feature>
<keyword evidence="4 8" id="KW-0547">Nucleotide-binding</keyword>
<dbReference type="Gene3D" id="1.10.8.750">
    <property type="entry name" value="Phosphoribosylformylglycinamidine synthase, linker domain"/>
    <property type="match status" value="1"/>
</dbReference>
<gene>
    <name evidence="8" type="primary">purL</name>
    <name evidence="12" type="ORF">A3B84_00235</name>
</gene>
<dbReference type="EMBL" id="MFTY01000004">
    <property type="protein sequence ID" value="OGI71667.1"/>
    <property type="molecule type" value="Genomic_DNA"/>
</dbReference>
<keyword evidence="1 8" id="KW-0963">Cytoplasm</keyword>
<dbReference type="UniPathway" id="UPA00074">
    <property type="reaction ID" value="UER00128"/>
</dbReference>
<dbReference type="CDD" id="cd02204">
    <property type="entry name" value="PurL_repeat2"/>
    <property type="match status" value="1"/>
</dbReference>
<comment type="subcellular location">
    <subcellularLocation>
        <location evidence="8">Cytoplasm</location>
    </subcellularLocation>
</comment>
<keyword evidence="5 8" id="KW-0658">Purine biosynthesis</keyword>
<dbReference type="InterPro" id="IPR016188">
    <property type="entry name" value="PurM-like_N"/>
</dbReference>
<dbReference type="SUPFAM" id="SSF56042">
    <property type="entry name" value="PurM C-terminal domain-like"/>
    <property type="match status" value="2"/>
</dbReference>
<organism evidence="12 13">
    <name type="scientific">Candidatus Nomurabacteria bacterium RIFCSPHIGHO2_02_FULL_35_13</name>
    <dbReference type="NCBI Taxonomy" id="1801748"/>
    <lineage>
        <taxon>Bacteria</taxon>
        <taxon>Candidatus Nomuraibacteriota</taxon>
    </lineage>
</organism>
<feature type="binding site" evidence="8">
    <location>
        <position position="483"/>
    </location>
    <ligand>
        <name>substrate</name>
    </ligand>
</feature>
<dbReference type="HAMAP" id="MF_00420">
    <property type="entry name" value="PurL_2"/>
    <property type="match status" value="1"/>
</dbReference>
<keyword evidence="2 8" id="KW-0436">Ligase</keyword>
<comment type="catalytic activity">
    <reaction evidence="8">
        <text>N(2)-formyl-N(1)-(5-phospho-beta-D-ribosyl)glycinamide + L-glutamine + ATP + H2O = 2-formamido-N(1)-(5-O-phospho-beta-D-ribosyl)acetamidine + L-glutamate + ADP + phosphate + H(+)</text>
        <dbReference type="Rhea" id="RHEA:17129"/>
        <dbReference type="ChEBI" id="CHEBI:15377"/>
        <dbReference type="ChEBI" id="CHEBI:15378"/>
        <dbReference type="ChEBI" id="CHEBI:29985"/>
        <dbReference type="ChEBI" id="CHEBI:30616"/>
        <dbReference type="ChEBI" id="CHEBI:43474"/>
        <dbReference type="ChEBI" id="CHEBI:58359"/>
        <dbReference type="ChEBI" id="CHEBI:147286"/>
        <dbReference type="ChEBI" id="CHEBI:147287"/>
        <dbReference type="ChEBI" id="CHEBI:456216"/>
        <dbReference type="EC" id="6.3.5.3"/>
    </reaction>
</comment>
<feature type="domain" description="PurM-like C-terminal" evidence="10">
    <location>
        <begin position="446"/>
        <end position="599"/>
    </location>
</feature>
<dbReference type="InterPro" id="IPR036604">
    <property type="entry name" value="PurS-like_sf"/>
</dbReference>
<evidence type="ECO:0000256" key="8">
    <source>
        <dbReference type="HAMAP-Rule" id="MF_00420"/>
    </source>
</evidence>
<dbReference type="GO" id="GO:0005524">
    <property type="term" value="F:ATP binding"/>
    <property type="evidence" value="ECO:0007669"/>
    <property type="project" value="UniProtKB-UniRule"/>
</dbReference>
<comment type="caution">
    <text evidence="12">The sequence shown here is derived from an EMBL/GenBank/DDBJ whole genome shotgun (WGS) entry which is preliminary data.</text>
</comment>
<evidence type="ECO:0000256" key="5">
    <source>
        <dbReference type="ARBA" id="ARBA00022755"/>
    </source>
</evidence>
<comment type="function">
    <text evidence="8">Part of the phosphoribosylformylglycinamidine synthase complex involved in the purines biosynthetic pathway. Catalyzes the ATP-dependent conversion of formylglycinamide ribonucleotide (FGAR) and glutamine to yield formylglycinamidine ribonucleotide (FGAM) and glutamate. The FGAM synthase complex is composed of three subunits. PurQ produces an ammonia molecule by converting glutamine to glutamate. PurL transfers the ammonia molecule to FGAR to form FGAM in an ATP-dependent manner. PurS interacts with PurQ and PurL and is thought to assist in the transfer of the ammonia molecule from PurQ to PurL.</text>
</comment>
<comment type="subunit">
    <text evidence="8">Monomer. Part of the FGAM synthase complex composed of 1 PurL, 1 PurQ and 2 PurS subunits.</text>
</comment>
<dbReference type="InterPro" id="IPR036676">
    <property type="entry name" value="PurM-like_C_sf"/>
</dbReference>
<dbReference type="STRING" id="1801748.A3B84_00235"/>
<feature type="domain" description="PurM-like N-terminal" evidence="9">
    <location>
        <begin position="293"/>
        <end position="431"/>
    </location>
</feature>
<evidence type="ECO:0000256" key="4">
    <source>
        <dbReference type="ARBA" id="ARBA00022741"/>
    </source>
</evidence>
<feature type="active site" evidence="8">
    <location>
        <position position="245"/>
    </location>
</feature>
<comment type="pathway">
    <text evidence="8">Purine metabolism; IMP biosynthesis via de novo pathway; 5-amino-1-(5-phospho-D-ribosyl)imidazole from N(2)-formyl-N(1)-(5-phospho-D-ribosyl)glycinamide: step 1/2.</text>
</comment>
<dbReference type="InterPro" id="IPR041609">
    <property type="entry name" value="PurL_linker"/>
</dbReference>
<keyword evidence="6 8" id="KW-0067">ATP-binding</keyword>
<evidence type="ECO:0000256" key="1">
    <source>
        <dbReference type="ARBA" id="ARBA00022490"/>
    </source>
</evidence>
<dbReference type="Gene3D" id="3.30.1330.10">
    <property type="entry name" value="PurM-like, N-terminal domain"/>
    <property type="match status" value="2"/>
</dbReference>
<dbReference type="InterPro" id="IPR036921">
    <property type="entry name" value="PurM-like_N_sf"/>
</dbReference>
<dbReference type="PANTHER" id="PTHR43555:SF1">
    <property type="entry name" value="PHOSPHORIBOSYLFORMYLGLYCINAMIDINE SYNTHASE SUBUNIT PURL"/>
    <property type="match status" value="1"/>
</dbReference>
<accession>A0A1F6VPP0</accession>
<reference evidence="12 13" key="1">
    <citation type="journal article" date="2016" name="Nat. Commun.">
        <title>Thousands of microbial genomes shed light on interconnected biogeochemical processes in an aquifer system.</title>
        <authorList>
            <person name="Anantharaman K."/>
            <person name="Brown C.T."/>
            <person name="Hug L.A."/>
            <person name="Sharon I."/>
            <person name="Castelle C.J."/>
            <person name="Probst A.J."/>
            <person name="Thomas B.C."/>
            <person name="Singh A."/>
            <person name="Wilkins M.J."/>
            <person name="Karaoz U."/>
            <person name="Brodie E.L."/>
            <person name="Williams K.H."/>
            <person name="Hubbard S.S."/>
            <person name="Banfield J.F."/>
        </authorList>
    </citation>
    <scope>NUCLEOTIDE SEQUENCE [LARGE SCALE GENOMIC DNA]</scope>
</reference>
<dbReference type="Pfam" id="PF00586">
    <property type="entry name" value="AIRS"/>
    <property type="match status" value="2"/>
</dbReference>
<keyword evidence="3 8" id="KW-0479">Metal-binding</keyword>
<dbReference type="InterPro" id="IPR010074">
    <property type="entry name" value="PRibForGlyAmidine_synth_PurL"/>
</dbReference>
<feature type="domain" description="Phosphoribosylformylglycinamidine synthase linker" evidence="11">
    <location>
        <begin position="207"/>
        <end position="248"/>
    </location>
</feature>
<feature type="binding site" evidence="8">
    <location>
        <position position="332"/>
    </location>
    <ligand>
        <name>Mg(2+)</name>
        <dbReference type="ChEBI" id="CHEBI:18420"/>
        <label>2</label>
    </ligand>
</feature>
<dbReference type="AlphaFoldDB" id="A0A1F6VPP0"/>
<feature type="active site" description="Proton acceptor" evidence="8">
    <location>
        <position position="310"/>
    </location>
</feature>
<dbReference type="EC" id="6.3.5.3" evidence="8"/>
<dbReference type="CDD" id="cd02203">
    <property type="entry name" value="PurL_repeat1"/>
    <property type="match status" value="1"/>
</dbReference>
<evidence type="ECO:0000256" key="3">
    <source>
        <dbReference type="ARBA" id="ARBA00022723"/>
    </source>
</evidence>
<feature type="binding site" evidence="8">
    <location>
        <position position="752"/>
    </location>
    <ligand>
        <name>ATP</name>
        <dbReference type="ChEBI" id="CHEBI:30616"/>
    </ligand>
</feature>
<dbReference type="Gene3D" id="3.30.1280.10">
    <property type="entry name" value="Phosphoribosylformylglycinamidine synthase subunit PurS"/>
    <property type="match status" value="1"/>
</dbReference>
<evidence type="ECO:0000313" key="12">
    <source>
        <dbReference type="EMBL" id="OGI71667.1"/>
    </source>
</evidence>
<feature type="binding site" evidence="8">
    <location>
        <position position="789"/>
    </location>
    <ligand>
        <name>ATP</name>
        <dbReference type="ChEBI" id="CHEBI:30616"/>
    </ligand>
</feature>
<dbReference type="Proteomes" id="UP000177112">
    <property type="component" value="Unassembled WGS sequence"/>
</dbReference>
<feature type="binding site" evidence="8">
    <location>
        <position position="792"/>
    </location>
    <ligand>
        <name>substrate</name>
    </ligand>
</feature>
<dbReference type="GO" id="GO:0000287">
    <property type="term" value="F:magnesium ion binding"/>
    <property type="evidence" value="ECO:0007669"/>
    <property type="project" value="UniProtKB-UniRule"/>
</dbReference>
<comment type="caution">
    <text evidence="8">Lacks conserved residue(s) required for the propagation of feature annotation.</text>
</comment>
<keyword evidence="7 8" id="KW-0460">Magnesium</keyword>
<evidence type="ECO:0000256" key="7">
    <source>
        <dbReference type="ARBA" id="ARBA00022842"/>
    </source>
</evidence>
<dbReference type="Pfam" id="PF18072">
    <property type="entry name" value="FGAR-AT_linker"/>
    <property type="match status" value="1"/>
</dbReference>
<dbReference type="GO" id="GO:0006189">
    <property type="term" value="P:'de novo' IMP biosynthetic process"/>
    <property type="evidence" value="ECO:0007669"/>
    <property type="project" value="UniProtKB-UniRule"/>
</dbReference>
<feature type="binding site" evidence="8">
    <location>
        <position position="331"/>
    </location>
    <ligand>
        <name>substrate</name>
    </ligand>
</feature>
<dbReference type="InterPro" id="IPR010918">
    <property type="entry name" value="PurM-like_C_dom"/>
</dbReference>
<protein>
    <recommendedName>
        <fullName evidence="8">Phosphoribosylformylglycinamidine synthase subunit PurL</fullName>
        <shortName evidence="8">FGAM synthase</shortName>
        <ecNumber evidence="8">6.3.5.3</ecNumber>
    </recommendedName>
    <alternativeName>
        <fullName evidence="8">Formylglycinamide ribonucleotide amidotransferase subunit II</fullName>
        <shortName evidence="8">FGAR amidotransferase II</shortName>
        <shortName evidence="8">FGAR-AT II</shortName>
    </alternativeName>
    <alternativeName>
        <fullName evidence="8">Glutamine amidotransferase PurL</fullName>
    </alternativeName>
    <alternativeName>
        <fullName evidence="8">Phosphoribosylformylglycinamidine synthase subunit II</fullName>
    </alternativeName>
</protein>
<evidence type="ECO:0000259" key="10">
    <source>
        <dbReference type="Pfam" id="PF02769"/>
    </source>
</evidence>
<sequence>MISRIYVIPKIKDSRERLFLKSWNSLNISGKVKTISIIDSYLVDSSLSNEQILQSAKMLTNPIIEKFSINEILKNAGKFNYIIEIGFLPGVTDNVGNTAKETVVDLLHLKKDANLKIYTSKVFIISGSVKLEDVKKIALSLHNPLIERAYIAGVKEIVKTKGLPLKAPEVILEKRIPVIPVSLSVSDEELIKIGREGILDETGARRGPLALDLASMKVIQKYFKKLERDPKDIELESLAQTWSEHCKHTIFANQIDDIKDGLYKTYIKGATNLIRKQKGNKDFCVSVFSDNSGGIVFDEDYLVTHKVETHNSPSALDPFGGAITGIVGVNRDTIGFGLGAKPVANAYGFCFGNPEDTRALYRDPPSSKDFGRASNEKRKKMFPPKRIMEGVIKGVNVGGNCSGIPTVSGFVKYDDRFRGKPLVFVGTVGIIPRKINGKLSHEKKTEAGDYIVVIGGRVGADGIHGATFSSVTMDSSSPATAVQIGDPITQKKLSDAIVKEARAMNLYNSITDNGAGGISCSVAEMAKECNGALVDLEKVPLKYPRLQPWQIWISESQERMTLSVPKKKWEVFRKLMENHGVEAVVIGEFTDSGRCVVKYEGKTIVDIDLEFLHNGLPKRSLESKAIVNIFPEPLGHSLTGEAKIAKNSKTKILEELLANKNISGFSFISEQYDHEVQASSVLKPLSGRGRINTDAQVFRPVFSASKGVILSAGLYPSYGDINTYHMTACALDTAIRNVIACGGTLSHLAILDNFCWCSSYDKNRLAQLIESVKACYDYSVGYGTPLISGKDSMFNDFKGYDEKNNPIAISIPPTILISAICVVPDIHKIVSPEFKNSGDVIYLLGETNDELGASEYYKFLAKKEGNNSIGNNVPKVDLKNNLKTYLVLEEVIKKELISSSISLTSGGLAVALAKASVGGMLGCKVSLSDMPGRISSLYGGNSSVDVRLFSESQGRILVSVLPKNVSKFEKTVKGISYKKIGWVSKDNKFIITDSNKKIIESNVKKLHDIYHDFSNKML</sequence>
<evidence type="ECO:0000256" key="2">
    <source>
        <dbReference type="ARBA" id="ARBA00022598"/>
    </source>
</evidence>
<comment type="similarity">
    <text evidence="8">Belongs to the FGAMS family.</text>
</comment>
<evidence type="ECO:0000259" key="11">
    <source>
        <dbReference type="Pfam" id="PF18072"/>
    </source>
</evidence>
<name>A0A1F6VPP0_9BACT</name>
<feature type="binding site" evidence="8">
    <location>
        <position position="512"/>
    </location>
    <ligand>
        <name>Mg(2+)</name>
        <dbReference type="ChEBI" id="CHEBI:18420"/>
        <label>2</label>
    </ligand>
</feature>
<dbReference type="PANTHER" id="PTHR43555">
    <property type="entry name" value="PHOSPHORIBOSYLFORMYLGLYCINAMIDINE SYNTHASE SUBUNIT PURL"/>
    <property type="match status" value="1"/>
</dbReference>
<evidence type="ECO:0000256" key="6">
    <source>
        <dbReference type="ARBA" id="ARBA00022840"/>
    </source>
</evidence>
<feature type="domain" description="PurM-like C-terminal" evidence="10">
    <location>
        <begin position="837"/>
        <end position="992"/>
    </location>
</feature>
<dbReference type="SUPFAM" id="SSF55326">
    <property type="entry name" value="PurM N-terminal domain-like"/>
    <property type="match status" value="2"/>
</dbReference>